<evidence type="ECO:0000256" key="2">
    <source>
        <dbReference type="SAM" id="SignalP"/>
    </source>
</evidence>
<evidence type="ECO:0008006" key="5">
    <source>
        <dbReference type="Google" id="ProtNLM"/>
    </source>
</evidence>
<dbReference type="Proteomes" id="UP001470023">
    <property type="component" value="Unassembled WGS sequence"/>
</dbReference>
<name>A0ABV1UEG3_9ACTN</name>
<evidence type="ECO:0000256" key="1">
    <source>
        <dbReference type="SAM" id="MobiDB-lite"/>
    </source>
</evidence>
<accession>A0ABV1UEG3</accession>
<dbReference type="PROSITE" id="PS51257">
    <property type="entry name" value="PROKAR_LIPOPROTEIN"/>
    <property type="match status" value="1"/>
</dbReference>
<dbReference type="RefSeq" id="WP_352064934.1">
    <property type="nucleotide sequence ID" value="NZ_JBEPAZ010000037.1"/>
</dbReference>
<protein>
    <recommendedName>
        <fullName evidence="5">Lipoprotein</fullName>
    </recommendedName>
</protein>
<organism evidence="3 4">
    <name type="scientific">Streptomyces sp. 900105245</name>
    <dbReference type="NCBI Taxonomy" id="3154379"/>
    <lineage>
        <taxon>Bacteria</taxon>
        <taxon>Bacillati</taxon>
        <taxon>Actinomycetota</taxon>
        <taxon>Actinomycetes</taxon>
        <taxon>Kitasatosporales</taxon>
        <taxon>Streptomycetaceae</taxon>
        <taxon>Streptomyces</taxon>
    </lineage>
</organism>
<feature type="signal peptide" evidence="2">
    <location>
        <begin position="1"/>
        <end position="20"/>
    </location>
</feature>
<reference evidence="3 4" key="1">
    <citation type="submission" date="2024-06" db="EMBL/GenBank/DDBJ databases">
        <title>The Natural Products Discovery Center: Release of the First 8490 Sequenced Strains for Exploring Actinobacteria Biosynthetic Diversity.</title>
        <authorList>
            <person name="Kalkreuter E."/>
            <person name="Kautsar S.A."/>
            <person name="Yang D."/>
            <person name="Bader C.D."/>
            <person name="Teijaro C.N."/>
            <person name="Fluegel L."/>
            <person name="Davis C.M."/>
            <person name="Simpson J.R."/>
            <person name="Lauterbach L."/>
            <person name="Steele A.D."/>
            <person name="Gui C."/>
            <person name="Meng S."/>
            <person name="Li G."/>
            <person name="Viehrig K."/>
            <person name="Ye F."/>
            <person name="Su P."/>
            <person name="Kiefer A.F."/>
            <person name="Nichols A."/>
            <person name="Cepeda A.J."/>
            <person name="Yan W."/>
            <person name="Fan B."/>
            <person name="Jiang Y."/>
            <person name="Adhikari A."/>
            <person name="Zheng C.-J."/>
            <person name="Schuster L."/>
            <person name="Cowan T.M."/>
            <person name="Smanski M.J."/>
            <person name="Chevrette M.G."/>
            <person name="De Carvalho L.P.S."/>
            <person name="Shen B."/>
        </authorList>
    </citation>
    <scope>NUCLEOTIDE SEQUENCE [LARGE SCALE GENOMIC DNA]</scope>
    <source>
        <strain evidence="3 4">NPDC001166</strain>
    </source>
</reference>
<dbReference type="EMBL" id="JBEPAZ010000037">
    <property type="protein sequence ID" value="MER6432094.1"/>
    <property type="molecule type" value="Genomic_DNA"/>
</dbReference>
<feature type="region of interest" description="Disordered" evidence="1">
    <location>
        <begin position="30"/>
        <end position="92"/>
    </location>
</feature>
<sequence length="168" mass="17893">MRYATTTVTLAACFLLTACAGSDNDAKVAASRKATATHATTKPATPSQETSEEAADKAEKDFEKSLKDLDNALGETVGVQEGTYEVTNSQPDYEDVTEALDDEYIAPGTYTTKGPADSAYDCYWARMGDASGESILANDLTSGRAIVTLDEGEFFKTSGCKPWTRSGD</sequence>
<evidence type="ECO:0000313" key="4">
    <source>
        <dbReference type="Proteomes" id="UP001470023"/>
    </source>
</evidence>
<feature type="compositionally biased region" description="Low complexity" evidence="1">
    <location>
        <begin position="30"/>
        <end position="47"/>
    </location>
</feature>
<gene>
    <name evidence="3" type="ORF">ABT272_30875</name>
</gene>
<feature type="chain" id="PRO_5047300890" description="Lipoprotein" evidence="2">
    <location>
        <begin position="21"/>
        <end position="168"/>
    </location>
</feature>
<keyword evidence="2" id="KW-0732">Signal</keyword>
<keyword evidence="4" id="KW-1185">Reference proteome</keyword>
<comment type="caution">
    <text evidence="3">The sequence shown here is derived from an EMBL/GenBank/DDBJ whole genome shotgun (WGS) entry which is preliminary data.</text>
</comment>
<evidence type="ECO:0000313" key="3">
    <source>
        <dbReference type="EMBL" id="MER6432094.1"/>
    </source>
</evidence>
<proteinExistence type="predicted"/>
<feature type="compositionally biased region" description="Basic and acidic residues" evidence="1">
    <location>
        <begin position="54"/>
        <end position="70"/>
    </location>
</feature>